<protein>
    <submittedName>
        <fullName evidence="2">Uncharacterized protein</fullName>
    </submittedName>
</protein>
<evidence type="ECO:0000313" key="2">
    <source>
        <dbReference type="EMBL" id="MBB6106369.1"/>
    </source>
</evidence>
<evidence type="ECO:0000256" key="1">
    <source>
        <dbReference type="SAM" id="Phobius"/>
    </source>
</evidence>
<feature type="transmembrane region" description="Helical" evidence="1">
    <location>
        <begin position="12"/>
        <end position="31"/>
    </location>
</feature>
<keyword evidence="1" id="KW-0472">Membrane</keyword>
<dbReference type="EMBL" id="JACHBW010000026">
    <property type="protein sequence ID" value="MBB6106369.1"/>
    <property type="molecule type" value="Genomic_DNA"/>
</dbReference>
<sequence>MFQLSAARTSRLIPGIAAATCLSVAAIGWMHTPQGRQVLAKLGVGCPVNSIDSHVVLSIQQNAISRERGLTAAPDRPALGLQLDRSTEAEVAEKMGRENVHCDALSRGLHYLRCRGVPAQLLGTNGPPVSELWFSFGPAHTLMAINLYRRNMTETEARQSWKIAVENLRNALGLPTSTSGDTSLTSLLEKPVAVARVNYAYSDYVAIVTASHMPYGGLAVREQYMSANSAQ</sequence>
<accession>A0A7W9U3K1</accession>
<proteinExistence type="predicted"/>
<keyword evidence="1" id="KW-0812">Transmembrane</keyword>
<dbReference type="AlphaFoldDB" id="A0A7W9U3K1"/>
<dbReference type="RefSeq" id="WP_183731611.1">
    <property type="nucleotide sequence ID" value="NZ_JACHBW010000026.1"/>
</dbReference>
<evidence type="ECO:0000313" key="3">
    <source>
        <dbReference type="Proteomes" id="UP000571554"/>
    </source>
</evidence>
<keyword evidence="3" id="KW-1185">Reference proteome</keyword>
<keyword evidence="1" id="KW-1133">Transmembrane helix</keyword>
<dbReference type="Proteomes" id="UP000571554">
    <property type="component" value="Unassembled WGS sequence"/>
</dbReference>
<comment type="caution">
    <text evidence="2">The sequence shown here is derived from an EMBL/GenBank/DDBJ whole genome shotgun (WGS) entry which is preliminary data.</text>
</comment>
<reference evidence="2 3" key="1">
    <citation type="submission" date="2020-08" db="EMBL/GenBank/DDBJ databases">
        <title>Above-ground endophytic microbial communities from plants in different locations in the United States.</title>
        <authorList>
            <person name="Frank C."/>
        </authorList>
    </citation>
    <scope>NUCLEOTIDE SEQUENCE [LARGE SCALE GENOMIC DNA]</scope>
    <source>
        <strain evidence="2 3">WP4_2_2</strain>
    </source>
</reference>
<organism evidence="2 3">
    <name type="scientific">Paraburkholderia bannensis</name>
    <dbReference type="NCBI Taxonomy" id="765414"/>
    <lineage>
        <taxon>Bacteria</taxon>
        <taxon>Pseudomonadati</taxon>
        <taxon>Pseudomonadota</taxon>
        <taxon>Betaproteobacteria</taxon>
        <taxon>Burkholderiales</taxon>
        <taxon>Burkholderiaceae</taxon>
        <taxon>Paraburkholderia</taxon>
    </lineage>
</organism>
<name>A0A7W9U3K1_9BURK</name>
<gene>
    <name evidence="2" type="ORF">F4827_006244</name>
</gene>